<dbReference type="PANTHER" id="PTHR43156">
    <property type="entry name" value="STAGE II SPORULATION PROTEIN E-RELATED"/>
    <property type="match status" value="1"/>
</dbReference>
<dbReference type="Pfam" id="PF07228">
    <property type="entry name" value="SpoIIE"/>
    <property type="match status" value="1"/>
</dbReference>
<keyword evidence="5" id="KW-0547">Nucleotide-binding</keyword>
<reference evidence="18 19" key="1">
    <citation type="submission" date="2020-08" db="EMBL/GenBank/DDBJ databases">
        <title>Genomic Encyclopedia of Type Strains, Phase IV (KMG-IV): sequencing the most valuable type-strain genomes for metagenomic binning, comparative biology and taxonomic classification.</title>
        <authorList>
            <person name="Goeker M."/>
        </authorList>
    </citation>
    <scope>NUCLEOTIDE SEQUENCE [LARGE SCALE GENOMIC DNA]</scope>
    <source>
        <strain evidence="18 19">DSM 45615</strain>
    </source>
</reference>
<evidence type="ECO:0000256" key="6">
    <source>
        <dbReference type="ARBA" id="ARBA00022777"/>
    </source>
</evidence>
<evidence type="ECO:0000256" key="9">
    <source>
        <dbReference type="ARBA" id="ARBA00022842"/>
    </source>
</evidence>
<keyword evidence="3" id="KW-0808">Transferase</keyword>
<evidence type="ECO:0000259" key="17">
    <source>
        <dbReference type="SMART" id="SM00331"/>
    </source>
</evidence>
<dbReference type="SMART" id="SM00065">
    <property type="entry name" value="GAF"/>
    <property type="match status" value="1"/>
</dbReference>
<evidence type="ECO:0000256" key="1">
    <source>
        <dbReference type="ARBA" id="ARBA00013081"/>
    </source>
</evidence>
<dbReference type="AlphaFoldDB" id="A0A840PJ39"/>
<dbReference type="InterPro" id="IPR003018">
    <property type="entry name" value="GAF"/>
</dbReference>
<dbReference type="CDD" id="cd16936">
    <property type="entry name" value="HATPase_RsbW-like"/>
    <property type="match status" value="1"/>
</dbReference>
<dbReference type="InterPro" id="IPR003594">
    <property type="entry name" value="HATPase_dom"/>
</dbReference>
<dbReference type="InterPro" id="IPR029016">
    <property type="entry name" value="GAF-like_dom_sf"/>
</dbReference>
<keyword evidence="6" id="KW-0418">Kinase</keyword>
<evidence type="ECO:0000256" key="8">
    <source>
        <dbReference type="ARBA" id="ARBA00022840"/>
    </source>
</evidence>
<dbReference type="Proteomes" id="UP000578449">
    <property type="component" value="Unassembled WGS sequence"/>
</dbReference>
<keyword evidence="8" id="KW-0067">ATP-binding</keyword>
<dbReference type="InterPro" id="IPR052016">
    <property type="entry name" value="Bact_Sigma-Reg"/>
</dbReference>
<keyword evidence="10" id="KW-0904">Protein phosphatase</keyword>
<dbReference type="InterPro" id="IPR036890">
    <property type="entry name" value="HATPase_C_sf"/>
</dbReference>
<evidence type="ECO:0000256" key="11">
    <source>
        <dbReference type="ARBA" id="ARBA00023211"/>
    </source>
</evidence>
<name>A0A840PJ39_9ACTN</name>
<dbReference type="Pfam" id="PF08448">
    <property type="entry name" value="PAS_4"/>
    <property type="match status" value="1"/>
</dbReference>
<dbReference type="GO" id="GO:0005524">
    <property type="term" value="F:ATP binding"/>
    <property type="evidence" value="ECO:0007669"/>
    <property type="project" value="UniProtKB-KW"/>
</dbReference>
<keyword evidence="9" id="KW-0460">Magnesium</keyword>
<evidence type="ECO:0000256" key="12">
    <source>
        <dbReference type="ARBA" id="ARBA00047761"/>
    </source>
</evidence>
<dbReference type="Pfam" id="PF01590">
    <property type="entry name" value="GAF"/>
    <property type="match status" value="1"/>
</dbReference>
<feature type="domain" description="PPM-type phosphatase" evidence="17">
    <location>
        <begin position="334"/>
        <end position="554"/>
    </location>
</feature>
<dbReference type="FunFam" id="3.60.40.10:FF:000005">
    <property type="entry name" value="Serine/threonine protein phosphatase"/>
    <property type="match status" value="1"/>
</dbReference>
<feature type="domain" description="GAF" evidence="16">
    <location>
        <begin position="148"/>
        <end position="313"/>
    </location>
</feature>
<dbReference type="Gene3D" id="3.60.40.10">
    <property type="entry name" value="PPM-type phosphatase domain"/>
    <property type="match status" value="1"/>
</dbReference>
<dbReference type="FunFam" id="3.30.565.10:FF:000028">
    <property type="entry name" value="PAS sensor protein"/>
    <property type="match status" value="1"/>
</dbReference>
<comment type="function">
    <text evidence="13">Primarily acts as an independent SigF regulator that is sensitive to the osmosensory signal, mediating the cross talk of PknD with the SigF regulon. Possesses both phosphatase and kinase activities. The kinase domain functions as a classic anti-sigma factor-like kinase to phosphorylate the anti-anti-sigma factor domain at the canonical regulatory site, and the phosphatase domain antagonizes this activity.</text>
</comment>
<gene>
    <name evidence="18" type="ORF">HNP84_007584</name>
</gene>
<dbReference type="Gene3D" id="3.30.450.20">
    <property type="entry name" value="PAS domain"/>
    <property type="match status" value="1"/>
</dbReference>
<evidence type="ECO:0000256" key="5">
    <source>
        <dbReference type="ARBA" id="ARBA00022741"/>
    </source>
</evidence>
<dbReference type="SUPFAM" id="SSF55874">
    <property type="entry name" value="ATPase domain of HSP90 chaperone/DNA topoisomerase II/histidine kinase"/>
    <property type="match status" value="1"/>
</dbReference>
<evidence type="ECO:0000256" key="2">
    <source>
        <dbReference type="ARBA" id="ARBA00022553"/>
    </source>
</evidence>
<comment type="catalytic activity">
    <reaction evidence="12">
        <text>O-phospho-L-seryl-[protein] + H2O = L-seryl-[protein] + phosphate</text>
        <dbReference type="Rhea" id="RHEA:20629"/>
        <dbReference type="Rhea" id="RHEA-COMP:9863"/>
        <dbReference type="Rhea" id="RHEA-COMP:11604"/>
        <dbReference type="ChEBI" id="CHEBI:15377"/>
        <dbReference type="ChEBI" id="CHEBI:29999"/>
        <dbReference type="ChEBI" id="CHEBI:43474"/>
        <dbReference type="ChEBI" id="CHEBI:83421"/>
        <dbReference type="EC" id="3.1.3.16"/>
    </reaction>
</comment>
<evidence type="ECO:0000313" key="18">
    <source>
        <dbReference type="EMBL" id="MBB5137831.1"/>
    </source>
</evidence>
<keyword evidence="7" id="KW-0378">Hydrolase</keyword>
<dbReference type="EC" id="3.1.3.16" evidence="1"/>
<dbReference type="SUPFAM" id="SSF55781">
    <property type="entry name" value="GAF domain-like"/>
    <property type="match status" value="1"/>
</dbReference>
<sequence length="697" mass="74498">MGAADEFRQNAAVARAFGQNRIAVVIRGRDLRVVQSHLSSEMLGGLTIPVGSELDELMTPEDAREVERRLREVLDTGRPFTDWRRSVRPRRFPEQEWDVSVSAFPLDGADGRPAGVAVVFIDLTEQRRARQRLDLLYRAAADIGASLDVTRTTQDLVDVLVPAFADHAAVSLAEAVLAGDEPPQGARVDTRHYRRVSVSKGWPGHMLQPGDALPATPLQPGIDAGRVLLVSGRARITQTLGDDPALVRLMVPGDAHSLLIAPLYARGRVLGGVNVWRTGRSEPFDAEDARLLEEIVSRAALSVDNARRYTREHSAAVTLQRSLLPQVPAELSAAMTAGTYLPAGGGAGVGGDWFDVIPLSSLRVAFVVGDVAGHGLHASATMGRLRTAVQTLADLDLPPDELLAHLDDLVLRLEEERGAGQENAVGATCLYATYDPVTRRCAVASAGHPPPLLLRPGEPAAFVELSPGPPLGVGGMPFEPTEIVLPEGSVLALYTDGLVEGDDHDFDDGMGRLRRRLEVLCRPGRAVADISRDLLAEFAGAPPADDIALLLARTRVVPARDTASWEFAADPSVVAEARKAAGERLAAWDLGEMASVTELVVSELVTNAIRYGGAPVGLRLIRDGGTLICEVSDPSSTQPRLRRARDTDEGGRGLFLVAQLSTRWGSRYTHTGKTIWTEQPITGADPLSAEAGGGHAG</sequence>
<dbReference type="RefSeq" id="WP_185054720.1">
    <property type="nucleotide sequence ID" value="NZ_BAABIX010000002.1"/>
</dbReference>
<dbReference type="GO" id="GO:0016301">
    <property type="term" value="F:kinase activity"/>
    <property type="evidence" value="ECO:0007669"/>
    <property type="project" value="UniProtKB-KW"/>
</dbReference>
<dbReference type="Gene3D" id="3.30.565.10">
    <property type="entry name" value="Histidine kinase-like ATPase, C-terminal domain"/>
    <property type="match status" value="1"/>
</dbReference>
<evidence type="ECO:0000256" key="4">
    <source>
        <dbReference type="ARBA" id="ARBA00022723"/>
    </source>
</evidence>
<keyword evidence="2" id="KW-0597">Phosphoprotein</keyword>
<keyword evidence="19" id="KW-1185">Reference proteome</keyword>
<evidence type="ECO:0000259" key="16">
    <source>
        <dbReference type="SMART" id="SM00065"/>
    </source>
</evidence>
<dbReference type="GO" id="GO:0046872">
    <property type="term" value="F:metal ion binding"/>
    <property type="evidence" value="ECO:0007669"/>
    <property type="project" value="UniProtKB-KW"/>
</dbReference>
<evidence type="ECO:0000256" key="15">
    <source>
        <dbReference type="ARBA" id="ARBA00081350"/>
    </source>
</evidence>
<dbReference type="Pfam" id="PF13581">
    <property type="entry name" value="HATPase_c_2"/>
    <property type="match status" value="1"/>
</dbReference>
<evidence type="ECO:0000256" key="14">
    <source>
        <dbReference type="ARBA" id="ARBA00075117"/>
    </source>
</evidence>
<dbReference type="PANTHER" id="PTHR43156:SF2">
    <property type="entry name" value="STAGE II SPORULATION PROTEIN E"/>
    <property type="match status" value="1"/>
</dbReference>
<accession>A0A840PJ39</accession>
<dbReference type="InterPro" id="IPR036457">
    <property type="entry name" value="PPM-type-like_dom_sf"/>
</dbReference>
<dbReference type="InterPro" id="IPR013656">
    <property type="entry name" value="PAS_4"/>
</dbReference>
<dbReference type="Gene3D" id="3.30.450.40">
    <property type="match status" value="1"/>
</dbReference>
<evidence type="ECO:0000313" key="19">
    <source>
        <dbReference type="Proteomes" id="UP000578449"/>
    </source>
</evidence>
<dbReference type="EMBL" id="JACHGN010000020">
    <property type="protein sequence ID" value="MBB5137831.1"/>
    <property type="molecule type" value="Genomic_DNA"/>
</dbReference>
<dbReference type="GO" id="GO:0004722">
    <property type="term" value="F:protein serine/threonine phosphatase activity"/>
    <property type="evidence" value="ECO:0007669"/>
    <property type="project" value="UniProtKB-EC"/>
</dbReference>
<protein>
    <recommendedName>
        <fullName evidence="1">protein-serine/threonine phosphatase</fullName>
        <ecNumber evidence="1">3.1.3.16</ecNumber>
    </recommendedName>
    <alternativeName>
        <fullName evidence="15">Protein-serine/threonine phosphatase</fullName>
    </alternativeName>
    <alternativeName>
        <fullName evidence="14">Serine/threonine-protein kinase</fullName>
    </alternativeName>
</protein>
<keyword evidence="11" id="KW-0464">Manganese</keyword>
<dbReference type="SMART" id="SM00331">
    <property type="entry name" value="PP2C_SIG"/>
    <property type="match status" value="1"/>
</dbReference>
<evidence type="ECO:0000256" key="7">
    <source>
        <dbReference type="ARBA" id="ARBA00022801"/>
    </source>
</evidence>
<proteinExistence type="predicted"/>
<evidence type="ECO:0000256" key="3">
    <source>
        <dbReference type="ARBA" id="ARBA00022679"/>
    </source>
</evidence>
<keyword evidence="4" id="KW-0479">Metal-binding</keyword>
<dbReference type="InterPro" id="IPR001932">
    <property type="entry name" value="PPM-type_phosphatase-like_dom"/>
</dbReference>
<dbReference type="SUPFAM" id="SSF55785">
    <property type="entry name" value="PYP-like sensor domain (PAS domain)"/>
    <property type="match status" value="1"/>
</dbReference>
<comment type="caution">
    <text evidence="18">The sequence shown here is derived from an EMBL/GenBank/DDBJ whole genome shotgun (WGS) entry which is preliminary data.</text>
</comment>
<dbReference type="SUPFAM" id="SSF81606">
    <property type="entry name" value="PP2C-like"/>
    <property type="match status" value="1"/>
</dbReference>
<evidence type="ECO:0000256" key="10">
    <source>
        <dbReference type="ARBA" id="ARBA00022912"/>
    </source>
</evidence>
<evidence type="ECO:0000256" key="13">
    <source>
        <dbReference type="ARBA" id="ARBA00056274"/>
    </source>
</evidence>
<dbReference type="InterPro" id="IPR035965">
    <property type="entry name" value="PAS-like_dom_sf"/>
</dbReference>
<organism evidence="18 19">
    <name type="scientific">Thermocatellispora tengchongensis</name>
    <dbReference type="NCBI Taxonomy" id="1073253"/>
    <lineage>
        <taxon>Bacteria</taxon>
        <taxon>Bacillati</taxon>
        <taxon>Actinomycetota</taxon>
        <taxon>Actinomycetes</taxon>
        <taxon>Streptosporangiales</taxon>
        <taxon>Streptosporangiaceae</taxon>
        <taxon>Thermocatellispora</taxon>
    </lineage>
</organism>